<keyword evidence="1" id="KW-0489">Methyltransferase</keyword>
<dbReference type="GO" id="GO:0006400">
    <property type="term" value="P:tRNA modification"/>
    <property type="evidence" value="ECO:0007669"/>
    <property type="project" value="UniProtKB-ARBA"/>
</dbReference>
<evidence type="ECO:0000256" key="2">
    <source>
        <dbReference type="ARBA" id="ARBA00022679"/>
    </source>
</evidence>
<reference evidence="5" key="1">
    <citation type="submission" date="2017-09" db="EMBL/GenBank/DDBJ databases">
        <title>Depth-based differentiation of microbial function through sediment-hosted aquifers and enrichment of novel symbionts in the deep terrestrial subsurface.</title>
        <authorList>
            <person name="Probst A.J."/>
            <person name="Ladd B."/>
            <person name="Jarett J.K."/>
            <person name="Geller-Mcgrath D.E."/>
            <person name="Sieber C.M.K."/>
            <person name="Emerson J.B."/>
            <person name="Anantharaman K."/>
            <person name="Thomas B.C."/>
            <person name="Malmstrom R."/>
            <person name="Stieglmeier M."/>
            <person name="Klingl A."/>
            <person name="Woyke T."/>
            <person name="Ryan C.M."/>
            <person name="Banfield J.F."/>
        </authorList>
    </citation>
    <scope>NUCLEOTIDE SEQUENCE [LARGE SCALE GENOMIC DNA]</scope>
</reference>
<feature type="domain" description="Methyltransferase type 11" evidence="3">
    <location>
        <begin position="48"/>
        <end position="146"/>
    </location>
</feature>
<protein>
    <recommendedName>
        <fullName evidence="3">Methyltransferase type 11 domain-containing protein</fullName>
    </recommendedName>
</protein>
<proteinExistence type="predicted"/>
<dbReference type="Gene3D" id="3.40.50.150">
    <property type="entry name" value="Vaccinia Virus protein VP39"/>
    <property type="match status" value="1"/>
</dbReference>
<accession>A0A2H0YSP1</accession>
<dbReference type="InterPro" id="IPR029063">
    <property type="entry name" value="SAM-dependent_MTases_sf"/>
</dbReference>
<dbReference type="Pfam" id="PF08241">
    <property type="entry name" value="Methyltransf_11"/>
    <property type="match status" value="1"/>
</dbReference>
<comment type="caution">
    <text evidence="4">The sequence shown here is derived from an EMBL/GenBank/DDBJ whole genome shotgun (WGS) entry which is preliminary data.</text>
</comment>
<dbReference type="GO" id="GO:0008757">
    <property type="term" value="F:S-adenosylmethionine-dependent methyltransferase activity"/>
    <property type="evidence" value="ECO:0007669"/>
    <property type="project" value="InterPro"/>
</dbReference>
<dbReference type="AlphaFoldDB" id="A0A2H0YSP1"/>
<name>A0A2H0YSP1_9BACT</name>
<dbReference type="InterPro" id="IPR013216">
    <property type="entry name" value="Methyltransf_11"/>
</dbReference>
<evidence type="ECO:0000256" key="1">
    <source>
        <dbReference type="ARBA" id="ARBA00022603"/>
    </source>
</evidence>
<evidence type="ECO:0000259" key="3">
    <source>
        <dbReference type="Pfam" id="PF08241"/>
    </source>
</evidence>
<dbReference type="GO" id="GO:0008175">
    <property type="term" value="F:tRNA methyltransferase activity"/>
    <property type="evidence" value="ECO:0007669"/>
    <property type="project" value="UniProtKB-ARBA"/>
</dbReference>
<dbReference type="GO" id="GO:0032259">
    <property type="term" value="P:methylation"/>
    <property type="evidence" value="ECO:0007669"/>
    <property type="project" value="UniProtKB-KW"/>
</dbReference>
<dbReference type="CDD" id="cd02440">
    <property type="entry name" value="AdoMet_MTases"/>
    <property type="match status" value="1"/>
</dbReference>
<dbReference type="EMBL" id="PEXV01000103">
    <property type="protein sequence ID" value="PIS41446.1"/>
    <property type="molecule type" value="Genomic_DNA"/>
</dbReference>
<keyword evidence="2" id="KW-0808">Transferase</keyword>
<dbReference type="PANTHER" id="PTHR13069">
    <property type="entry name" value="ALKYLATED DNA REPAIR PROTEIN ALKB HOMOLOG 8"/>
    <property type="match status" value="1"/>
</dbReference>
<dbReference type="SUPFAM" id="SSF53335">
    <property type="entry name" value="S-adenosyl-L-methionine-dependent methyltransferases"/>
    <property type="match status" value="1"/>
</dbReference>
<sequence length="243" mass="28484">MNELRAQGIMRDVRDVYNSLTYFSDTRGSLWEEQKFFQDLVRPGMTVVDAGCGNSRLLQLFQDKHLTYLGIDNSAKLLEKAQQYARKFPNVTSRFFEGSLLGIPLPDKSVDILFCIASLHHIPSHPLQLQALREFKRVLKPSGVLCMTNWYLSAQTKYTTLQIKQRILQPRLYAGFSFRDFMIPWRMKEKTYYRFYYAFSPRMLKQMLSEVNFKKVKNSISYGARDWSGMRTKRNIITIASTR</sequence>
<evidence type="ECO:0000313" key="5">
    <source>
        <dbReference type="Proteomes" id="UP000228711"/>
    </source>
</evidence>
<dbReference type="InterPro" id="IPR051422">
    <property type="entry name" value="AlkB_tRNA_MeTrf/Diox"/>
</dbReference>
<organism evidence="4 5">
    <name type="scientific">Candidatus Kerfeldbacteria bacterium CG08_land_8_20_14_0_20_42_7</name>
    <dbReference type="NCBI Taxonomy" id="2014245"/>
    <lineage>
        <taxon>Bacteria</taxon>
        <taxon>Candidatus Kerfeldiibacteriota</taxon>
    </lineage>
</organism>
<gene>
    <name evidence="4" type="ORF">COT25_03045</name>
</gene>
<dbReference type="PANTHER" id="PTHR13069:SF21">
    <property type="entry name" value="ALKYLATED DNA REPAIR PROTEIN ALKB HOMOLOG 8"/>
    <property type="match status" value="1"/>
</dbReference>
<evidence type="ECO:0000313" key="4">
    <source>
        <dbReference type="EMBL" id="PIS41446.1"/>
    </source>
</evidence>
<dbReference type="Proteomes" id="UP000228711">
    <property type="component" value="Unassembled WGS sequence"/>
</dbReference>